<dbReference type="GO" id="GO:0006338">
    <property type="term" value="P:chromatin remodeling"/>
    <property type="evidence" value="ECO:0007669"/>
    <property type="project" value="TreeGrafter"/>
</dbReference>
<dbReference type="InterPro" id="IPR007526">
    <property type="entry name" value="SWIRM"/>
</dbReference>
<dbReference type="SUPFAM" id="SSF47095">
    <property type="entry name" value="HMG-box"/>
    <property type="match status" value="1"/>
</dbReference>
<dbReference type="InterPro" id="IPR050281">
    <property type="entry name" value="Flavin_monoamine_oxidase"/>
</dbReference>
<dbReference type="Gene3D" id="3.50.50.60">
    <property type="entry name" value="FAD/NAD(P)-binding domain"/>
    <property type="match status" value="2"/>
</dbReference>
<dbReference type="InterPro" id="IPR009071">
    <property type="entry name" value="HMG_box_dom"/>
</dbReference>
<dbReference type="GO" id="GO:0003677">
    <property type="term" value="F:DNA binding"/>
    <property type="evidence" value="ECO:0007669"/>
    <property type="project" value="UniProtKB-UniRule"/>
</dbReference>
<dbReference type="PROSITE" id="PS50934">
    <property type="entry name" value="SWIRM"/>
    <property type="match status" value="1"/>
</dbReference>
<keyword evidence="3" id="KW-0539">Nucleus</keyword>
<dbReference type="InterPro" id="IPR036188">
    <property type="entry name" value="FAD/NAD-bd_sf"/>
</dbReference>
<evidence type="ECO:0000259" key="6">
    <source>
        <dbReference type="PROSITE" id="PS50118"/>
    </source>
</evidence>
<dbReference type="InterPro" id="IPR036910">
    <property type="entry name" value="HMG_box_dom_sf"/>
</dbReference>
<sequence>METTLRTKLIDKSVGKDSPSDSDFDFVFDPPIAHPRKPPIGQSDNLKVSGDLEEIDSMAANFNSVIRGDPMDIDSLSVSPSPSSSSLLSLSRKADKLDTPKRSLRLQHSSLQEIHPSPLSVPSEPSDHSSNPSVISSKATTPVDVDSSRDGGAKKAEPYRPRVSRRTYSNSRPKVSIPPGMAPHEYATDCILAVDWTMLNAYALHQEEYALLRHHISYAQVSTYLNIRNGILRLWANNPLVPVTREEAIGCAKDPRWFDVASLSYDWLVRKGQINFGCVKHRKSKHLTTNKSQGRKQKTIVVIGAGLAGLGCARQLDGLIRHYSQRLLEIGEEAPRVVVLEGRSRVGGRVYSRAVNTEQSPLPDFGSERLTVEMGGMILTGFERGNPLNTIVRGQLKLPYHELKPDLDLYDMNGKVVDKKRDNLLEGLYNDCLDRISQYKFKLPPPKLIEGNRDLMDEGRDSTAEGQKTIAYVEETTASLPHAPPVSEQNVAPQVELVPISTDCITGKPNVEPGVPATQKSAAKAKAMGWNLKQGVSEDHDLDLETPSQVPGATLGSVMDDCITQYKQILELNPLDFRLLNWHIANLEYSNANNYRNLSLQGWDIDTGNEWEGKHTMIVGGYQNVPRGLMSSPSPLDVKTKSPVTRISYTPGSSEGSAQVECEDGTNFDADYIVNTIPLGVLKQGSVKFEPELPSWKTEAIQRLGFGVLNKVILIYDAMFWDPNKDFFGVVRNPPHARSVNQKDYTAQRGRFFQWLNVSSTSGVPVLLAFMAGDAASDVEHTSNDDLVREATEVLKSRFGQRVPYPRQAFVSRWASDRFARGSYSSAGPDMKVDDYDKMAKPVGNLFFAGEHTTGTHPATVHGAYLSGLRAASEVLDALIGPIVVPTPLIRPRETPQSLKRKAEQHLRDPKRARLEAWEMEYWDFLRSKIGEYPYKPAKVAGHAYLLYSKAHYEAARQKCLEGRRAGKGKPAPNEVRVMTSKMWKDASPEEKKPFEEQAVKQKEEHAERLRNWNEKVKDWESKAQELRKEFEKINPIEKVNDNDDDGQPSGGRRRRGRFVESYAEGSDDEDVAIY</sequence>
<comment type="caution">
    <text evidence="8">The sequence shown here is derived from an EMBL/GenBank/DDBJ whole genome shotgun (WGS) entry which is preliminary data.</text>
</comment>
<evidence type="ECO:0000259" key="7">
    <source>
        <dbReference type="PROSITE" id="PS50934"/>
    </source>
</evidence>
<evidence type="ECO:0000256" key="3">
    <source>
        <dbReference type="PROSITE-ProRule" id="PRU00267"/>
    </source>
</evidence>
<evidence type="ECO:0000256" key="2">
    <source>
        <dbReference type="ARBA" id="ARBA00023002"/>
    </source>
</evidence>
<feature type="compositionally biased region" description="Basic and acidic residues" evidence="5">
    <location>
        <begin position="8"/>
        <end position="19"/>
    </location>
</feature>
<feature type="DNA-binding region" description="HMG box" evidence="3">
    <location>
        <begin position="938"/>
        <end position="1014"/>
    </location>
</feature>
<evidence type="ECO:0000256" key="4">
    <source>
        <dbReference type="SAM" id="Coils"/>
    </source>
</evidence>
<dbReference type="Pfam" id="PF04433">
    <property type="entry name" value="SWIRM"/>
    <property type="match status" value="1"/>
</dbReference>
<dbReference type="GO" id="GO:0050660">
    <property type="term" value="F:flavin adenine dinucleotide binding"/>
    <property type="evidence" value="ECO:0007669"/>
    <property type="project" value="TreeGrafter"/>
</dbReference>
<feature type="coiled-coil region" evidence="4">
    <location>
        <begin position="996"/>
        <end position="1030"/>
    </location>
</feature>
<dbReference type="GO" id="GO:0016491">
    <property type="term" value="F:oxidoreductase activity"/>
    <property type="evidence" value="ECO:0007669"/>
    <property type="project" value="UniProtKB-KW"/>
</dbReference>
<dbReference type="AlphaFoldDB" id="A0AAD5WYJ0"/>
<feature type="compositionally biased region" description="Basic and acidic residues" evidence="5">
    <location>
        <begin position="92"/>
        <end position="101"/>
    </location>
</feature>
<feature type="compositionally biased region" description="Basic and acidic residues" evidence="5">
    <location>
        <begin position="146"/>
        <end position="160"/>
    </location>
</feature>
<dbReference type="PROSITE" id="PS50118">
    <property type="entry name" value="HMG_BOX_2"/>
    <property type="match status" value="1"/>
</dbReference>
<proteinExistence type="inferred from homology"/>
<dbReference type="InterPro" id="IPR009057">
    <property type="entry name" value="Homeodomain-like_sf"/>
</dbReference>
<reference evidence="8" key="1">
    <citation type="submission" date="2022-07" db="EMBL/GenBank/DDBJ databases">
        <title>Draft genome sequence of Zalerion maritima ATCC 34329, a (micro)plastics degrading marine fungus.</title>
        <authorList>
            <person name="Paco A."/>
            <person name="Goncalves M.F.M."/>
            <person name="Rocha-Santos T.A.P."/>
            <person name="Alves A."/>
        </authorList>
    </citation>
    <scope>NUCLEOTIDE SEQUENCE</scope>
    <source>
        <strain evidence="8">ATCC 34329</strain>
    </source>
</reference>
<feature type="region of interest" description="Disordered" evidence="5">
    <location>
        <begin position="67"/>
        <end position="176"/>
    </location>
</feature>
<feature type="domain" description="SWIRM" evidence="7">
    <location>
        <begin position="224"/>
        <end position="285"/>
    </location>
</feature>
<name>A0AAD5WYJ0_9PEZI</name>
<dbReference type="SUPFAM" id="SSF51905">
    <property type="entry name" value="FAD/NAD(P)-binding domain"/>
    <property type="match status" value="1"/>
</dbReference>
<dbReference type="GO" id="GO:0005634">
    <property type="term" value="C:nucleus"/>
    <property type="evidence" value="ECO:0007669"/>
    <property type="project" value="UniProtKB-UniRule"/>
</dbReference>
<feature type="region of interest" description="Disordered" evidence="5">
    <location>
        <begin position="1"/>
        <end position="49"/>
    </location>
</feature>
<evidence type="ECO:0000256" key="5">
    <source>
        <dbReference type="SAM" id="MobiDB-lite"/>
    </source>
</evidence>
<dbReference type="GO" id="GO:0010468">
    <property type="term" value="P:regulation of gene expression"/>
    <property type="evidence" value="ECO:0007669"/>
    <property type="project" value="UniProtKB-ARBA"/>
</dbReference>
<comment type="similarity">
    <text evidence="1">Belongs to the flavin monoamine oxidase family.</text>
</comment>
<keyword evidence="2" id="KW-0560">Oxidoreductase</keyword>
<accession>A0AAD5WYJ0</accession>
<dbReference type="Gene3D" id="3.90.660.10">
    <property type="match status" value="1"/>
</dbReference>
<dbReference type="GO" id="GO:0003682">
    <property type="term" value="F:chromatin binding"/>
    <property type="evidence" value="ECO:0007669"/>
    <property type="project" value="TreeGrafter"/>
</dbReference>
<dbReference type="PANTHER" id="PTHR10742:SF386">
    <property type="entry name" value="LYSINE-SPECIFIC HISTONE DEMETHYLASE 1A"/>
    <property type="match status" value="1"/>
</dbReference>
<dbReference type="Pfam" id="PF01593">
    <property type="entry name" value="Amino_oxidase"/>
    <property type="match status" value="2"/>
</dbReference>
<dbReference type="Gene3D" id="1.10.10.10">
    <property type="entry name" value="Winged helix-like DNA-binding domain superfamily/Winged helix DNA-binding domain"/>
    <property type="match status" value="1"/>
</dbReference>
<dbReference type="CDD" id="cd00084">
    <property type="entry name" value="HMG-box_SF"/>
    <property type="match status" value="1"/>
</dbReference>
<evidence type="ECO:0000313" key="8">
    <source>
        <dbReference type="EMBL" id="KAJ2907057.1"/>
    </source>
</evidence>
<dbReference type="Gene3D" id="1.10.30.10">
    <property type="entry name" value="High mobility group box domain"/>
    <property type="match status" value="1"/>
</dbReference>
<feature type="compositionally biased region" description="Acidic residues" evidence="5">
    <location>
        <begin position="1066"/>
        <end position="1075"/>
    </location>
</feature>
<feature type="compositionally biased region" description="Polar residues" evidence="5">
    <location>
        <begin position="128"/>
        <end position="140"/>
    </location>
</feature>
<organism evidence="8 9">
    <name type="scientific">Zalerion maritima</name>
    <dbReference type="NCBI Taxonomy" id="339359"/>
    <lineage>
        <taxon>Eukaryota</taxon>
        <taxon>Fungi</taxon>
        <taxon>Dikarya</taxon>
        <taxon>Ascomycota</taxon>
        <taxon>Pezizomycotina</taxon>
        <taxon>Sordariomycetes</taxon>
        <taxon>Lulworthiomycetidae</taxon>
        <taxon>Lulworthiales</taxon>
        <taxon>Lulworthiaceae</taxon>
        <taxon>Zalerion</taxon>
    </lineage>
</organism>
<gene>
    <name evidence="8" type="ORF">MKZ38_008625</name>
</gene>
<keyword evidence="4" id="KW-0175">Coiled coil</keyword>
<dbReference type="SUPFAM" id="SSF46689">
    <property type="entry name" value="Homeodomain-like"/>
    <property type="match status" value="1"/>
</dbReference>
<dbReference type="SMART" id="SM00398">
    <property type="entry name" value="HMG"/>
    <property type="match status" value="1"/>
</dbReference>
<evidence type="ECO:0000313" key="9">
    <source>
        <dbReference type="Proteomes" id="UP001201980"/>
    </source>
</evidence>
<feature type="compositionally biased region" description="Basic and acidic residues" evidence="5">
    <location>
        <begin position="1031"/>
        <end position="1042"/>
    </location>
</feature>
<protein>
    <submittedName>
        <fullName evidence="8">Lysine-specific histone demethylase 1</fullName>
    </submittedName>
</protein>
<feature type="compositionally biased region" description="Low complexity" evidence="5">
    <location>
        <begin position="75"/>
        <end position="91"/>
    </location>
</feature>
<dbReference type="EMBL" id="JAKWBI020000005">
    <property type="protein sequence ID" value="KAJ2907057.1"/>
    <property type="molecule type" value="Genomic_DNA"/>
</dbReference>
<dbReference type="InterPro" id="IPR036388">
    <property type="entry name" value="WH-like_DNA-bd_sf"/>
</dbReference>
<dbReference type="Pfam" id="PF00505">
    <property type="entry name" value="HMG_box"/>
    <property type="match status" value="1"/>
</dbReference>
<dbReference type="PANTHER" id="PTHR10742">
    <property type="entry name" value="FLAVIN MONOAMINE OXIDASE"/>
    <property type="match status" value="1"/>
</dbReference>
<keyword evidence="9" id="KW-1185">Reference proteome</keyword>
<feature type="domain" description="HMG box" evidence="6">
    <location>
        <begin position="938"/>
        <end position="1014"/>
    </location>
</feature>
<keyword evidence="3" id="KW-0238">DNA-binding</keyword>
<evidence type="ECO:0000256" key="1">
    <source>
        <dbReference type="ARBA" id="ARBA00005995"/>
    </source>
</evidence>
<feature type="region of interest" description="Disordered" evidence="5">
    <location>
        <begin position="1031"/>
        <end position="1075"/>
    </location>
</feature>
<dbReference type="InterPro" id="IPR002937">
    <property type="entry name" value="Amino_oxidase"/>
</dbReference>
<dbReference type="Proteomes" id="UP001201980">
    <property type="component" value="Unassembled WGS sequence"/>
</dbReference>
<dbReference type="SUPFAM" id="SSF54373">
    <property type="entry name" value="FAD-linked reductases, C-terminal domain"/>
    <property type="match status" value="1"/>
</dbReference>